<evidence type="ECO:0008006" key="3">
    <source>
        <dbReference type="Google" id="ProtNLM"/>
    </source>
</evidence>
<reference evidence="1 2" key="1">
    <citation type="submission" date="2024-03" db="EMBL/GenBank/DDBJ databases">
        <title>Aureococcus anophagefferens CCMP1851 and Kratosvirus quantuckense: Draft genome of a second virus-susceptible host strain in the model system.</title>
        <authorList>
            <person name="Chase E."/>
            <person name="Truchon A.R."/>
            <person name="Schepens W."/>
            <person name="Wilhelm S.W."/>
        </authorList>
    </citation>
    <scope>NUCLEOTIDE SEQUENCE [LARGE SCALE GENOMIC DNA]</scope>
    <source>
        <strain evidence="1 2">CCMP1851</strain>
    </source>
</reference>
<dbReference type="EMBL" id="JBBJCI010000364">
    <property type="protein sequence ID" value="KAK7233065.1"/>
    <property type="molecule type" value="Genomic_DNA"/>
</dbReference>
<keyword evidence="2" id="KW-1185">Reference proteome</keyword>
<dbReference type="Gene3D" id="3.10.20.90">
    <property type="entry name" value="Phosphatidylinositol 3-kinase Catalytic Subunit, Chain A, domain 1"/>
    <property type="match status" value="1"/>
</dbReference>
<sequence length="99" mass="11004">MSALEETESWMLDVVVRDKCIKVSCGAATQRVKWLGHVGIARYDDKTYQGWKQLGVPTKITKADGVELDPGAVVREVLNDGDTVYVSHSLEPQDAERQD</sequence>
<comment type="caution">
    <text evidence="1">The sequence shown here is derived from an EMBL/GenBank/DDBJ whole genome shotgun (WGS) entry which is preliminary data.</text>
</comment>
<name>A0ABR1FLM8_AURAN</name>
<dbReference type="Proteomes" id="UP001363151">
    <property type="component" value="Unassembled WGS sequence"/>
</dbReference>
<evidence type="ECO:0000313" key="2">
    <source>
        <dbReference type="Proteomes" id="UP001363151"/>
    </source>
</evidence>
<accession>A0ABR1FLM8</accession>
<protein>
    <recommendedName>
        <fullName evidence="3">Par3/HAL N-terminal domain-containing protein</fullName>
    </recommendedName>
</protein>
<organism evidence="1 2">
    <name type="scientific">Aureococcus anophagefferens</name>
    <name type="common">Harmful bloom alga</name>
    <dbReference type="NCBI Taxonomy" id="44056"/>
    <lineage>
        <taxon>Eukaryota</taxon>
        <taxon>Sar</taxon>
        <taxon>Stramenopiles</taxon>
        <taxon>Ochrophyta</taxon>
        <taxon>Pelagophyceae</taxon>
        <taxon>Pelagomonadales</taxon>
        <taxon>Pelagomonadaceae</taxon>
        <taxon>Aureococcus</taxon>
    </lineage>
</organism>
<evidence type="ECO:0000313" key="1">
    <source>
        <dbReference type="EMBL" id="KAK7233065.1"/>
    </source>
</evidence>
<proteinExistence type="predicted"/>
<gene>
    <name evidence="1" type="ORF">SO694_00039262</name>
</gene>